<gene>
    <name evidence="2" type="ORF">PMZ80_002260</name>
</gene>
<dbReference type="RefSeq" id="XP_064733147.1">
    <property type="nucleotide sequence ID" value="XM_064870694.1"/>
</dbReference>
<name>A0ABR0RWT8_9EURO</name>
<dbReference type="Proteomes" id="UP001334248">
    <property type="component" value="Unassembled WGS sequence"/>
</dbReference>
<sequence>MSPSLAAPVDSTPEAPQRAKTIKDILGPATIDAITHNLQFQAIWSLYFEHVVKPIKDSVHGADPWKWSARGPNFTTIEDMVEEAAFNHLTVDDPLSMLAGYFDRTRWSAWCLHQLCELDKTSSFLKAEGISDRRRRFRVWELVRYLGDKQKEQERVAEEERIKRWKEVKEGKRAAKEEDKKREREENKAEKERLRAVETEERKRKREEKEVERKSKRMKLSGTGKDFEVSCT</sequence>
<protein>
    <submittedName>
        <fullName evidence="2">Uncharacterized protein</fullName>
    </submittedName>
</protein>
<feature type="compositionally biased region" description="Basic and acidic residues" evidence="1">
    <location>
        <begin position="169"/>
        <end position="213"/>
    </location>
</feature>
<comment type="caution">
    <text evidence="2">The sequence shown here is derived from an EMBL/GenBank/DDBJ whole genome shotgun (WGS) entry which is preliminary data.</text>
</comment>
<proteinExistence type="predicted"/>
<dbReference type="EMBL" id="JAVHJV010000002">
    <property type="protein sequence ID" value="KAK5945057.1"/>
    <property type="molecule type" value="Genomic_DNA"/>
</dbReference>
<evidence type="ECO:0000313" key="3">
    <source>
        <dbReference type="Proteomes" id="UP001334248"/>
    </source>
</evidence>
<organism evidence="2 3">
    <name type="scientific">Knufia obscura</name>
    <dbReference type="NCBI Taxonomy" id="1635080"/>
    <lineage>
        <taxon>Eukaryota</taxon>
        <taxon>Fungi</taxon>
        <taxon>Dikarya</taxon>
        <taxon>Ascomycota</taxon>
        <taxon>Pezizomycotina</taxon>
        <taxon>Eurotiomycetes</taxon>
        <taxon>Chaetothyriomycetidae</taxon>
        <taxon>Chaetothyriales</taxon>
        <taxon>Trichomeriaceae</taxon>
        <taxon>Knufia</taxon>
    </lineage>
</organism>
<reference evidence="2 3" key="1">
    <citation type="journal article" date="2023" name="Res Sq">
        <title>Genomic and morphological characterization of Knufia obscura isolated from the Mars 2020 spacecraft assembly facility.</title>
        <authorList>
            <person name="Chander A.M."/>
            <person name="Teixeira M.M."/>
            <person name="Singh N.K."/>
            <person name="Williams M.P."/>
            <person name="Parker C.W."/>
            <person name="Leo P."/>
            <person name="Stajich J.E."/>
            <person name="Torok T."/>
            <person name="Tighe S."/>
            <person name="Mason C.E."/>
            <person name="Venkateswaran K."/>
        </authorList>
    </citation>
    <scope>NUCLEOTIDE SEQUENCE [LARGE SCALE GENOMIC DNA]</scope>
    <source>
        <strain evidence="2 3">CCFEE 5817</strain>
    </source>
</reference>
<dbReference type="GeneID" id="89995709"/>
<feature type="region of interest" description="Disordered" evidence="1">
    <location>
        <begin position="169"/>
        <end position="232"/>
    </location>
</feature>
<evidence type="ECO:0000313" key="2">
    <source>
        <dbReference type="EMBL" id="KAK5945057.1"/>
    </source>
</evidence>
<keyword evidence="3" id="KW-1185">Reference proteome</keyword>
<accession>A0ABR0RWT8</accession>
<evidence type="ECO:0000256" key="1">
    <source>
        <dbReference type="SAM" id="MobiDB-lite"/>
    </source>
</evidence>